<sequence length="413" mass="44715">MAERCDAAAPLFSSCLLNAAYVCLSFFLACPSPQLHLAGAAIDRLPADLRLYDFGGQHQLHGSCLAALIRTVHAARHAAYHYDTWCRRTQSSSLADFASHTFGQSVDVEDIRVMVTDGQRLAWLENACRNEYVGFIVAMDWPRFRTTPDTWLLRLTHDLLALPSIRGLLSLLPPQWPGESFGQYHEQVVQYSLGSPRECGSLFHRLSVHCAGCALFSPPPHADPRSCVACRRGGFLCRAVSGVGHSSPSTPSAFLSCAVDLLRRGDAKCDQLLKGLDVGVGGSAGLARPANSTHLAKSAQSTEAAQGLRGHSLQADWPRLPWCGSETAQHIQMLDLILHVDQKLDRLCGQKPTAAAEHGLVQAAKCRRRSAIACTGERQPSARALSGLPTLLPRVKEEDHEDTGMAVGTEAGK</sequence>
<gene>
    <name evidence="2" type="ORF">LTR24_010559</name>
</gene>
<reference evidence="2 3" key="1">
    <citation type="submission" date="2023-08" db="EMBL/GenBank/DDBJ databases">
        <title>Black Yeasts Isolated from many extreme environments.</title>
        <authorList>
            <person name="Coleine C."/>
            <person name="Stajich J.E."/>
            <person name="Selbmann L."/>
        </authorList>
    </citation>
    <scope>NUCLEOTIDE SEQUENCE [LARGE SCALE GENOMIC DNA]</scope>
    <source>
        <strain evidence="2 3">CCFEE 5885</strain>
    </source>
</reference>
<evidence type="ECO:0000313" key="2">
    <source>
        <dbReference type="EMBL" id="KAK5071393.1"/>
    </source>
</evidence>
<dbReference type="Proteomes" id="UP001345013">
    <property type="component" value="Unassembled WGS sequence"/>
</dbReference>
<organism evidence="2 3">
    <name type="scientific">Lithohypha guttulata</name>
    <dbReference type="NCBI Taxonomy" id="1690604"/>
    <lineage>
        <taxon>Eukaryota</taxon>
        <taxon>Fungi</taxon>
        <taxon>Dikarya</taxon>
        <taxon>Ascomycota</taxon>
        <taxon>Pezizomycotina</taxon>
        <taxon>Eurotiomycetes</taxon>
        <taxon>Chaetothyriomycetidae</taxon>
        <taxon>Chaetothyriales</taxon>
        <taxon>Trichomeriaceae</taxon>
        <taxon>Lithohypha</taxon>
    </lineage>
</organism>
<name>A0ABR0JTK0_9EURO</name>
<dbReference type="PROSITE" id="PS51257">
    <property type="entry name" value="PROKAR_LIPOPROTEIN"/>
    <property type="match status" value="1"/>
</dbReference>
<keyword evidence="3" id="KW-1185">Reference proteome</keyword>
<comment type="caution">
    <text evidence="2">The sequence shown here is derived from an EMBL/GenBank/DDBJ whole genome shotgun (WGS) entry which is preliminary data.</text>
</comment>
<proteinExistence type="predicted"/>
<evidence type="ECO:0000256" key="1">
    <source>
        <dbReference type="SAM" id="MobiDB-lite"/>
    </source>
</evidence>
<dbReference type="EMBL" id="JAVRRG010000358">
    <property type="protein sequence ID" value="KAK5071393.1"/>
    <property type="molecule type" value="Genomic_DNA"/>
</dbReference>
<protein>
    <submittedName>
        <fullName evidence="2">Uncharacterized protein</fullName>
    </submittedName>
</protein>
<feature type="region of interest" description="Disordered" evidence="1">
    <location>
        <begin position="384"/>
        <end position="413"/>
    </location>
</feature>
<evidence type="ECO:0000313" key="3">
    <source>
        <dbReference type="Proteomes" id="UP001345013"/>
    </source>
</evidence>
<accession>A0ABR0JTK0</accession>